<feature type="region of interest" description="Disordered" evidence="3">
    <location>
        <begin position="1"/>
        <end position="47"/>
    </location>
</feature>
<evidence type="ECO:0000313" key="4">
    <source>
        <dbReference type="Ensembl" id="ENSPMGP00000009343.1"/>
    </source>
</evidence>
<feature type="compositionally biased region" description="Polar residues" evidence="3">
    <location>
        <begin position="197"/>
        <end position="206"/>
    </location>
</feature>
<dbReference type="GO" id="GO:0042800">
    <property type="term" value="F:histone H3K4 methyltransferase activity"/>
    <property type="evidence" value="ECO:0007669"/>
    <property type="project" value="TreeGrafter"/>
</dbReference>
<protein>
    <recommendedName>
        <fullName evidence="6">ASH1L</fullName>
    </recommendedName>
</protein>
<feature type="region of interest" description="Disordered" evidence="3">
    <location>
        <begin position="104"/>
        <end position="206"/>
    </location>
</feature>
<dbReference type="GO" id="GO:0006355">
    <property type="term" value="P:regulation of DNA-templated transcription"/>
    <property type="evidence" value="ECO:0007669"/>
    <property type="project" value="TreeGrafter"/>
</dbReference>
<evidence type="ECO:0008006" key="6">
    <source>
        <dbReference type="Google" id="ProtNLM"/>
    </source>
</evidence>
<comment type="subcellular location">
    <subcellularLocation>
        <location evidence="1">Nucleus</location>
    </subcellularLocation>
</comment>
<evidence type="ECO:0000256" key="1">
    <source>
        <dbReference type="ARBA" id="ARBA00004123"/>
    </source>
</evidence>
<dbReference type="AlphaFoldDB" id="A0A3B3ZX78"/>
<evidence type="ECO:0000313" key="5">
    <source>
        <dbReference type="Proteomes" id="UP000261520"/>
    </source>
</evidence>
<feature type="compositionally biased region" description="Polar residues" evidence="3">
    <location>
        <begin position="128"/>
        <end position="137"/>
    </location>
</feature>
<reference evidence="4" key="1">
    <citation type="submission" date="2025-08" db="UniProtKB">
        <authorList>
            <consortium name="Ensembl"/>
        </authorList>
    </citation>
    <scope>IDENTIFICATION</scope>
</reference>
<keyword evidence="2" id="KW-0539">Nucleus</keyword>
<evidence type="ECO:0000256" key="3">
    <source>
        <dbReference type="SAM" id="MobiDB-lite"/>
    </source>
</evidence>
<dbReference type="GO" id="GO:0005654">
    <property type="term" value="C:nucleoplasm"/>
    <property type="evidence" value="ECO:0007669"/>
    <property type="project" value="TreeGrafter"/>
</dbReference>
<dbReference type="PANTHER" id="PTHR46147">
    <property type="entry name" value="HISTONE-LYSINE N-METHYLTRANSFERASE ASH1"/>
    <property type="match status" value="1"/>
</dbReference>
<name>A0A3B3ZX78_9GOBI</name>
<organism evidence="4 5">
    <name type="scientific">Periophthalmus magnuspinnatus</name>
    <dbReference type="NCBI Taxonomy" id="409849"/>
    <lineage>
        <taxon>Eukaryota</taxon>
        <taxon>Metazoa</taxon>
        <taxon>Chordata</taxon>
        <taxon>Craniata</taxon>
        <taxon>Vertebrata</taxon>
        <taxon>Euteleostomi</taxon>
        <taxon>Actinopterygii</taxon>
        <taxon>Neopterygii</taxon>
        <taxon>Teleostei</taxon>
        <taxon>Neoteleostei</taxon>
        <taxon>Acanthomorphata</taxon>
        <taxon>Gobiaria</taxon>
        <taxon>Gobiiformes</taxon>
        <taxon>Gobioidei</taxon>
        <taxon>Gobiidae</taxon>
        <taxon>Oxudercinae</taxon>
        <taxon>Periophthalmus</taxon>
    </lineage>
</organism>
<reference evidence="4" key="2">
    <citation type="submission" date="2025-09" db="UniProtKB">
        <authorList>
            <consortium name="Ensembl"/>
        </authorList>
    </citation>
    <scope>IDENTIFICATION</scope>
</reference>
<dbReference type="STRING" id="409849.ENSPMGP00000009343"/>
<dbReference type="Ensembl" id="ENSPMGT00000009964.1">
    <property type="protein sequence ID" value="ENSPMGP00000009343.1"/>
    <property type="gene ID" value="ENSPMGG00000007742.1"/>
</dbReference>
<dbReference type="PANTHER" id="PTHR46147:SF2">
    <property type="entry name" value="SET-BINDING PROTEIN"/>
    <property type="match status" value="1"/>
</dbReference>
<evidence type="ECO:0000256" key="2">
    <source>
        <dbReference type="ARBA" id="ARBA00023242"/>
    </source>
</evidence>
<sequence>MDQRVKGGSPPKTSVDATSAPKGSEKDHVPEKKRKAGAEEESGDKGAVLELLIEGRCGTKGDQQLQISGKDTSCPEGNVRLRIGLQAKRTKKPPKILESYVCKPTIRTYQRQGRGALRGEAEGGVGHQSKTSSSPDEATSKEQHSGLDSVQTTSKQTASAPVTPSSLSTSSSSTTTTTTSPQPLPSAPTTAPAASAQRNKSSSQVS</sequence>
<proteinExistence type="predicted"/>
<accession>A0A3B3ZX78</accession>
<keyword evidence="5" id="KW-1185">Reference proteome</keyword>
<feature type="compositionally biased region" description="Low complexity" evidence="3">
    <location>
        <begin position="157"/>
        <end position="196"/>
    </location>
</feature>
<dbReference type="Proteomes" id="UP000261520">
    <property type="component" value="Unplaced"/>
</dbReference>
<feature type="compositionally biased region" description="Polar residues" evidence="3">
    <location>
        <begin position="146"/>
        <end position="156"/>
    </location>
</feature>